<evidence type="ECO:0000313" key="2">
    <source>
        <dbReference type="Proteomes" id="UP001424441"/>
    </source>
</evidence>
<keyword evidence="2" id="KW-1185">Reference proteome</keyword>
<sequence length="287" mass="33578">MAKQMALVTASYDKDFDRCRLLCETLDRYVTGFEAHYILVAHRDVALFKQLASPKRIIVDERDLLPRWLWSMPDPKTWGKRQIWVSPFTKPLYGWHVQQLRRIAIAEHVDVDGFLFCDSDVAFMREFAANQLWHGDDIRLLRYDQAMLNPPTPPHRNWSDNAARIMGIKEHGQHDYIANVVSWRRDAVLAMCRHMEEKNGRSWVKVLGQTRDYSECILYGQYVDEIEKGRGHFHADWSICHVYWFGPAPDQAKFDAFMKDMRPDQVAIGLQSFMNMDSSTVKRIVGL</sequence>
<accession>A0ABN1FN62</accession>
<dbReference type="Proteomes" id="UP001424441">
    <property type="component" value="Unassembled WGS sequence"/>
</dbReference>
<dbReference type="EMBL" id="BAAADE010000001">
    <property type="protein sequence ID" value="GAA0593946.1"/>
    <property type="molecule type" value="Genomic_DNA"/>
</dbReference>
<name>A0ABN1FN62_9HYPH</name>
<proteinExistence type="predicted"/>
<organism evidence="1 2">
    <name type="scientific">Paenochrobactrum glaciei</name>
    <dbReference type="NCBI Taxonomy" id="486407"/>
    <lineage>
        <taxon>Bacteria</taxon>
        <taxon>Pseudomonadati</taxon>
        <taxon>Pseudomonadota</taxon>
        <taxon>Alphaproteobacteria</taxon>
        <taxon>Hyphomicrobiales</taxon>
        <taxon>Brucellaceae</taxon>
        <taxon>Paenochrobactrum</taxon>
    </lineage>
</organism>
<comment type="caution">
    <text evidence="1">The sequence shown here is derived from an EMBL/GenBank/DDBJ whole genome shotgun (WGS) entry which is preliminary data.</text>
</comment>
<reference evidence="1 2" key="1">
    <citation type="journal article" date="2019" name="Int. J. Syst. Evol. Microbiol.">
        <title>The Global Catalogue of Microorganisms (GCM) 10K type strain sequencing project: providing services to taxonomists for standard genome sequencing and annotation.</title>
        <authorList>
            <consortium name="The Broad Institute Genomics Platform"/>
            <consortium name="The Broad Institute Genome Sequencing Center for Infectious Disease"/>
            <person name="Wu L."/>
            <person name="Ma J."/>
        </authorList>
    </citation>
    <scope>NUCLEOTIDE SEQUENCE [LARGE SCALE GENOMIC DNA]</scope>
    <source>
        <strain evidence="1 2">JCM 15115</strain>
    </source>
</reference>
<protein>
    <submittedName>
        <fullName evidence="1">DUF6492 family protein</fullName>
    </submittedName>
</protein>
<gene>
    <name evidence="1" type="ORF">GCM10008943_06260</name>
</gene>
<dbReference type="Pfam" id="PF20102">
    <property type="entry name" value="DUF6492"/>
    <property type="match status" value="1"/>
</dbReference>
<evidence type="ECO:0000313" key="1">
    <source>
        <dbReference type="EMBL" id="GAA0593946.1"/>
    </source>
</evidence>
<dbReference type="InterPro" id="IPR045499">
    <property type="entry name" value="DUF6492"/>
</dbReference>
<dbReference type="RefSeq" id="WP_343801224.1">
    <property type="nucleotide sequence ID" value="NZ_BAAADE010000001.1"/>
</dbReference>